<feature type="region of interest" description="Disordered" evidence="1">
    <location>
        <begin position="20"/>
        <end position="58"/>
    </location>
</feature>
<organism evidence="3">
    <name type="scientific">Leptosphaeria maculans (strain JN3 / isolate v23.1.3 / race Av1-4-5-6-7-8)</name>
    <name type="common">Blackleg fungus</name>
    <name type="synonym">Phoma lingam</name>
    <dbReference type="NCBI Taxonomy" id="985895"/>
    <lineage>
        <taxon>Eukaryota</taxon>
        <taxon>Fungi</taxon>
        <taxon>Dikarya</taxon>
        <taxon>Ascomycota</taxon>
        <taxon>Pezizomycotina</taxon>
        <taxon>Dothideomycetes</taxon>
        <taxon>Pleosporomycetidae</taxon>
        <taxon>Pleosporales</taxon>
        <taxon>Pleosporineae</taxon>
        <taxon>Leptosphaeriaceae</taxon>
        <taxon>Plenodomus</taxon>
        <taxon>Plenodomus lingam/Leptosphaeria maculans species complex</taxon>
    </lineage>
</organism>
<dbReference type="Proteomes" id="UP000002668">
    <property type="component" value="Genome"/>
</dbReference>
<evidence type="ECO:0000313" key="2">
    <source>
        <dbReference type="EMBL" id="CBY00291.1"/>
    </source>
</evidence>
<accession>E5A9F0</accession>
<evidence type="ECO:0000313" key="3">
    <source>
        <dbReference type="Proteomes" id="UP000002668"/>
    </source>
</evidence>
<feature type="region of interest" description="Disordered" evidence="1">
    <location>
        <begin position="497"/>
        <end position="573"/>
    </location>
</feature>
<proteinExistence type="predicted"/>
<sequence length="811" mass="89102">MDRPSQLTTQECSKTLAKSRLETTAHKQDQDSNKTAHDGRSGINGHAVPEAELSTPLHLEYSDNMTMEDGMDDISSQDIDTVTLGSETRVKQLTVTLQLPGAKLSAFSSPDRQDESIKSIDDTQLGYEETSVDFLPTSQFPEPDARRDDQQMTDAEPPSNGATPKSNPTIIKIEEQHDEILSERPSEGPLQPTARADASMDMPMDDVQSTPDQVEKITESFGNNDQTMLHVAASNPISNIDTDMVMNYSSPPPEPAIEQSKTQQLDDVANSDGYLTDAEVVLEDSKPGKGDSNKLKQEEVLQDQVTNKECQSAHGLHTYEAAISSLNGSRQQLQEHPYPPSQQPRSLRPSVDTTEPDLESHIRLLELQAQQRKEALQAARSQAQTASATFGQGRLSMASALPAPFVMRPPHQLGVPYSPYMSNGYTHTDSQFPTYGYYSHGQMPRSMGQAQYSPSYTLQGQYGTLPGSNGAIAGGQYHQSGQAQQLQYQRDIFGAQSQRQQTEYSMSQSESDSEDQRPKPRPKSYSSGEQQGSSSTLHAPLEVSPGNAHDANNFDSSALDDHTAQSPPATPIDFALPRYEVQRQPVIRKEDIPSAKVSLPGLVREELLLSPDHADQELHLLLNLFLPAQQRLATPDPAPATAVLNFHNIALMVIEAFVQYEIGDEFGTGRGHWHNDHDDDGEGEYVRVRDATEANPDDIFFAVVDRWRAGIESGRKGVFLIRGAQEFCDVALDVIYYVKEHGLLRPESKEKKGRGKGKGKAGDEEGGDKGKKRGAQKVVNEVESRKKAKSTTAKGKGKVTVSKSVVVVKKR</sequence>
<protein>
    <submittedName>
        <fullName evidence="2">Predicted protein</fullName>
    </submittedName>
</protein>
<feature type="region of interest" description="Disordered" evidence="1">
    <location>
        <begin position="330"/>
        <end position="356"/>
    </location>
</feature>
<dbReference type="AlphaFoldDB" id="E5A9F0"/>
<dbReference type="EMBL" id="FP929138">
    <property type="protein sequence ID" value="CBY00291.1"/>
    <property type="molecule type" value="Genomic_DNA"/>
</dbReference>
<feature type="region of interest" description="Disordered" evidence="1">
    <location>
        <begin position="748"/>
        <end position="800"/>
    </location>
</feature>
<dbReference type="InParanoid" id="E5A9F0"/>
<gene>
    <name evidence="2" type="ORF">LEMA_P014210.1</name>
</gene>
<feature type="compositionally biased region" description="Low complexity" evidence="1">
    <location>
        <begin position="790"/>
        <end position="800"/>
    </location>
</feature>
<feature type="compositionally biased region" description="Basic and acidic residues" evidence="1">
    <location>
        <begin position="760"/>
        <end position="769"/>
    </location>
</feature>
<dbReference type="eggNOG" id="ENOG502RAQ2">
    <property type="taxonomic scope" value="Eukaryota"/>
</dbReference>
<evidence type="ECO:0000256" key="1">
    <source>
        <dbReference type="SAM" id="MobiDB-lite"/>
    </source>
</evidence>
<dbReference type="HOGENOM" id="CLU_347819_0_0_1"/>
<feature type="compositionally biased region" description="Low complexity" evidence="1">
    <location>
        <begin position="524"/>
        <end position="535"/>
    </location>
</feature>
<reference evidence="3" key="1">
    <citation type="journal article" date="2011" name="Nat. Commun.">
        <title>Effector diversification within compartments of the Leptosphaeria maculans genome affected by Repeat-Induced Point mutations.</title>
        <authorList>
            <person name="Rouxel T."/>
            <person name="Grandaubert J."/>
            <person name="Hane J.K."/>
            <person name="Hoede C."/>
            <person name="van de Wouw A.P."/>
            <person name="Couloux A."/>
            <person name="Dominguez V."/>
            <person name="Anthouard V."/>
            <person name="Bally P."/>
            <person name="Bourras S."/>
            <person name="Cozijnsen A.J."/>
            <person name="Ciuffetti L.M."/>
            <person name="Degrave A."/>
            <person name="Dilmaghani A."/>
            <person name="Duret L."/>
            <person name="Fudal I."/>
            <person name="Goodwin S.B."/>
            <person name="Gout L."/>
            <person name="Glaser N."/>
            <person name="Linglin J."/>
            <person name="Kema G.H.J."/>
            <person name="Lapalu N."/>
            <person name="Lawrence C.B."/>
            <person name="May K."/>
            <person name="Meyer M."/>
            <person name="Ollivier B."/>
            <person name="Poulain J."/>
            <person name="Schoch C.L."/>
            <person name="Simon A."/>
            <person name="Spatafora J.W."/>
            <person name="Stachowiak A."/>
            <person name="Turgeon B.G."/>
            <person name="Tyler B.M."/>
            <person name="Vincent D."/>
            <person name="Weissenbach J."/>
            <person name="Amselem J."/>
            <person name="Quesneville H."/>
            <person name="Oliver R.P."/>
            <person name="Wincker P."/>
            <person name="Balesdent M.-H."/>
            <person name="Howlett B.J."/>
        </authorList>
    </citation>
    <scope>NUCLEOTIDE SEQUENCE [LARGE SCALE GENOMIC DNA]</scope>
    <source>
        <strain evidence="3">JN3 / isolate v23.1.3 / race Av1-4-5-6-7-8</strain>
    </source>
</reference>
<feature type="compositionally biased region" description="Polar residues" evidence="1">
    <location>
        <begin position="497"/>
        <end position="506"/>
    </location>
</feature>
<feature type="compositionally biased region" description="Basic and acidic residues" evidence="1">
    <location>
        <begin position="20"/>
        <end position="40"/>
    </location>
</feature>
<keyword evidence="3" id="KW-1185">Reference proteome</keyword>
<name>E5A9F0_LEPMJ</name>
<feature type="region of interest" description="Disordered" evidence="1">
    <location>
        <begin position="105"/>
        <end position="168"/>
    </location>
</feature>
<dbReference type="OrthoDB" id="3796908at2759"/>
<feature type="compositionally biased region" description="Basic and acidic residues" evidence="1">
    <location>
        <begin position="111"/>
        <end position="121"/>
    </location>
</feature>
<dbReference type="VEuPathDB" id="FungiDB:LEMA_P014210.1"/>